<keyword evidence="2" id="KW-1185">Reference proteome</keyword>
<dbReference type="Proteomes" id="UP001551695">
    <property type="component" value="Unassembled WGS sequence"/>
</dbReference>
<protein>
    <submittedName>
        <fullName evidence="1">Uncharacterized protein</fullName>
    </submittedName>
</protein>
<evidence type="ECO:0000313" key="2">
    <source>
        <dbReference type="Proteomes" id="UP001551695"/>
    </source>
</evidence>
<dbReference type="EMBL" id="JBFAKC010000005">
    <property type="protein sequence ID" value="MEV0708637.1"/>
    <property type="molecule type" value="Genomic_DNA"/>
</dbReference>
<proteinExistence type="predicted"/>
<evidence type="ECO:0000313" key="1">
    <source>
        <dbReference type="EMBL" id="MEV0708637.1"/>
    </source>
</evidence>
<sequence>MTNPLEDPNEFPLFAPLDADDTAEALAEAIIADDDNWIRVFGIEDSSD</sequence>
<comment type="caution">
    <text evidence="1">The sequence shown here is derived from an EMBL/GenBank/DDBJ whole genome shotgun (WGS) entry which is preliminary data.</text>
</comment>
<name>A0ABV3FT80_9NOCA</name>
<dbReference type="RefSeq" id="WP_157978953.1">
    <property type="nucleotide sequence ID" value="NZ_JBEXKW010000079.1"/>
</dbReference>
<organism evidence="1 2">
    <name type="scientific">Nocardia aurea</name>
    <dbReference type="NCBI Taxonomy" id="2144174"/>
    <lineage>
        <taxon>Bacteria</taxon>
        <taxon>Bacillati</taxon>
        <taxon>Actinomycetota</taxon>
        <taxon>Actinomycetes</taxon>
        <taxon>Mycobacteriales</taxon>
        <taxon>Nocardiaceae</taxon>
        <taxon>Nocardia</taxon>
    </lineage>
</organism>
<reference evidence="1 2" key="1">
    <citation type="submission" date="2024-06" db="EMBL/GenBank/DDBJ databases">
        <title>The Natural Products Discovery Center: Release of the First 8490 Sequenced Strains for Exploring Actinobacteria Biosynthetic Diversity.</title>
        <authorList>
            <person name="Kalkreuter E."/>
            <person name="Kautsar S.A."/>
            <person name="Yang D."/>
            <person name="Bader C.D."/>
            <person name="Teijaro C.N."/>
            <person name="Fluegel L."/>
            <person name="Davis C.M."/>
            <person name="Simpson J.R."/>
            <person name="Lauterbach L."/>
            <person name="Steele A.D."/>
            <person name="Gui C."/>
            <person name="Meng S."/>
            <person name="Li G."/>
            <person name="Viehrig K."/>
            <person name="Ye F."/>
            <person name="Su P."/>
            <person name="Kiefer A.F."/>
            <person name="Nichols A."/>
            <person name="Cepeda A.J."/>
            <person name="Yan W."/>
            <person name="Fan B."/>
            <person name="Jiang Y."/>
            <person name="Adhikari A."/>
            <person name="Zheng C.-J."/>
            <person name="Schuster L."/>
            <person name="Cowan T.M."/>
            <person name="Smanski M.J."/>
            <person name="Chevrette M.G."/>
            <person name="De Carvalho L.P.S."/>
            <person name="Shen B."/>
        </authorList>
    </citation>
    <scope>NUCLEOTIDE SEQUENCE [LARGE SCALE GENOMIC DNA]</scope>
    <source>
        <strain evidence="1 2">NPDC050403</strain>
    </source>
</reference>
<accession>A0ABV3FT80</accession>
<gene>
    <name evidence="1" type="ORF">AB0I48_13815</name>
</gene>